<evidence type="ECO:0000313" key="1">
    <source>
        <dbReference type="EMBL" id="KRZ52893.1"/>
    </source>
</evidence>
<protein>
    <submittedName>
        <fullName evidence="1">Uncharacterized protein</fullName>
    </submittedName>
</protein>
<reference evidence="1 2" key="1">
    <citation type="submission" date="2015-05" db="EMBL/GenBank/DDBJ databases">
        <title>Evolution of Trichinella species and genotypes.</title>
        <authorList>
            <person name="Korhonen P.K."/>
            <person name="Edoardo P."/>
            <person name="Giuseppe L.R."/>
            <person name="Gasser R.B."/>
        </authorList>
    </citation>
    <scope>NUCLEOTIDE SEQUENCE [LARGE SCALE GENOMIC DNA]</scope>
    <source>
        <strain evidence="1">ISS10</strain>
    </source>
</reference>
<dbReference type="OrthoDB" id="5752at2759"/>
<sequence>MLVDRLAQCKNSVQLAKLADAIVAYFHGKFMVKWHRLSITFSLSLLQLEQY</sequence>
<dbReference type="Proteomes" id="UP000054721">
    <property type="component" value="Unassembled WGS sequence"/>
</dbReference>
<comment type="caution">
    <text evidence="1">The sequence shown here is derived from an EMBL/GenBank/DDBJ whole genome shotgun (WGS) entry which is preliminary data.</text>
</comment>
<dbReference type="AlphaFoldDB" id="A0A0V1L005"/>
<gene>
    <name evidence="1" type="ORF">T02_13225</name>
</gene>
<keyword evidence="2" id="KW-1185">Reference proteome</keyword>
<name>A0A0V1L005_9BILA</name>
<evidence type="ECO:0000313" key="2">
    <source>
        <dbReference type="Proteomes" id="UP000054721"/>
    </source>
</evidence>
<dbReference type="EMBL" id="JYDW01000180">
    <property type="protein sequence ID" value="KRZ52893.1"/>
    <property type="molecule type" value="Genomic_DNA"/>
</dbReference>
<organism evidence="1 2">
    <name type="scientific">Trichinella nativa</name>
    <dbReference type="NCBI Taxonomy" id="6335"/>
    <lineage>
        <taxon>Eukaryota</taxon>
        <taxon>Metazoa</taxon>
        <taxon>Ecdysozoa</taxon>
        <taxon>Nematoda</taxon>
        <taxon>Enoplea</taxon>
        <taxon>Dorylaimia</taxon>
        <taxon>Trichinellida</taxon>
        <taxon>Trichinellidae</taxon>
        <taxon>Trichinella</taxon>
    </lineage>
</organism>
<accession>A0A0V1L005</accession>
<proteinExistence type="predicted"/>